<reference evidence="1 2" key="1">
    <citation type="journal article" date="2007" name="Genome Biol.">
        <title>Interrupted coding sequences in Mycobacterium smegmatis: authentic mutations or sequencing errors?</title>
        <authorList>
            <person name="Deshayes C."/>
            <person name="Perrodou E."/>
            <person name="Gallien S."/>
            <person name="Euphrasie D."/>
            <person name="Schaeffer C."/>
            <person name="Van-Dorsselaer A."/>
            <person name="Poch O."/>
            <person name="Lecompte O."/>
            <person name="Reyrat J.M."/>
        </authorList>
    </citation>
    <scope>NUCLEOTIDE SEQUENCE [LARGE SCALE GENOMIC DNA]</scope>
    <source>
        <strain evidence="2">ATCC 700084 / mc(2)155</strain>
    </source>
</reference>
<reference evidence="1 2" key="2">
    <citation type="journal article" date="2009" name="Genome Res.">
        <title>Ortho-proteogenomics: multiple proteomes investigation through orthology and a new MS-based protocol.</title>
        <authorList>
            <person name="Gallien S."/>
            <person name="Perrodou E."/>
            <person name="Carapito C."/>
            <person name="Deshayes C."/>
            <person name="Reyrat J.M."/>
            <person name="Van Dorsselaer A."/>
            <person name="Poch O."/>
            <person name="Schaeffer C."/>
            <person name="Lecompte O."/>
        </authorList>
    </citation>
    <scope>NUCLEOTIDE SEQUENCE [LARGE SCALE GENOMIC DNA]</scope>
    <source>
        <strain evidence="2">ATCC 700084 / mc(2)155</strain>
    </source>
</reference>
<dbReference type="CDD" id="cd02970">
    <property type="entry name" value="PRX_like2"/>
    <property type="match status" value="1"/>
</dbReference>
<dbReference type="Gene3D" id="3.40.30.10">
    <property type="entry name" value="Glutaredoxin"/>
    <property type="match status" value="1"/>
</dbReference>
<sequence length="193" mass="21104">MHANVHAGVSQGVAMAPPTTINASEFHSVTGKLVRVPDPDRLVHLQFRRFAGCPICNLHLRSFVARHDELERASIREVVFFHSPADELARHTADLPFATVGDPDKVVYRRFGVEQGARALLDPRSWPSIVRGVALTTAGRFRTPSLRQPGGRLGLPADFLIAPDGTVAAAKYGRHADDQWSVDEVLHHAAQLG</sequence>
<dbReference type="SUPFAM" id="SSF52833">
    <property type="entry name" value="Thioredoxin-like"/>
    <property type="match status" value="1"/>
</dbReference>
<organism evidence="1 2">
    <name type="scientific">Mycolicibacterium smegmatis (strain ATCC 700084 / mc(2)155)</name>
    <name type="common">Mycobacterium smegmatis</name>
    <dbReference type="NCBI Taxonomy" id="246196"/>
    <lineage>
        <taxon>Bacteria</taxon>
        <taxon>Bacillati</taxon>
        <taxon>Actinomycetota</taxon>
        <taxon>Actinomycetes</taxon>
        <taxon>Mycobacteriales</taxon>
        <taxon>Mycobacteriaceae</taxon>
        <taxon>Mycolicibacterium</taxon>
    </lineage>
</organism>
<dbReference type="Pfam" id="PF13911">
    <property type="entry name" value="AhpC-TSA_2"/>
    <property type="match status" value="1"/>
</dbReference>
<dbReference type="InterPro" id="IPR032801">
    <property type="entry name" value="PXL2A/B/C"/>
</dbReference>
<evidence type="ECO:0000313" key="1">
    <source>
        <dbReference type="EMBL" id="AFP38988.1"/>
    </source>
</evidence>
<evidence type="ECO:0000313" key="2">
    <source>
        <dbReference type="Proteomes" id="UP000006158"/>
    </source>
</evidence>
<dbReference type="KEGG" id="msg:MSMEI_2520"/>
<dbReference type="Proteomes" id="UP000006158">
    <property type="component" value="Chromosome"/>
</dbReference>
<dbReference type="PATRIC" id="fig|246196.56.peg.2582"/>
<gene>
    <name evidence="1" type="ordered locus">MSMEI_2520</name>
</gene>
<proteinExistence type="predicted"/>
<dbReference type="AlphaFoldDB" id="I7FJR7"/>
<name>I7FJR7_MYCS2</name>
<protein>
    <submittedName>
        <fullName evidence="1">Uncharacterized protein</fullName>
    </submittedName>
</protein>
<dbReference type="InterPro" id="IPR036249">
    <property type="entry name" value="Thioredoxin-like_sf"/>
</dbReference>
<accession>I7FJR7</accession>
<dbReference type="EMBL" id="CP001663">
    <property type="protein sequence ID" value="AFP38988.1"/>
    <property type="molecule type" value="Genomic_DNA"/>
</dbReference>